<dbReference type="EMBL" id="JBHTOK010000003">
    <property type="protein sequence ID" value="MFD1439847.1"/>
    <property type="molecule type" value="Genomic_DNA"/>
</dbReference>
<dbReference type="SUPFAM" id="SSF53756">
    <property type="entry name" value="UDP-Glycosyltransferase/glycogen phosphorylase"/>
    <property type="match status" value="1"/>
</dbReference>
<sequence length="505" mass="57120">MNYFVSESSYLFNSGTEHSQAKRTALFNAMGNEAKFVTRNYSRFLNRDLTREGLTQAEGLNMYDYFQGITEVERKEQPLRLLKQIPLDEYHLVSTNPNYTCMEHDGRPIAKINVMPATVGLIDNINYRDRFGHDVMRENFDWRGFKSSVDYFHQNGDLGTQLFLNRDGQPVIEITHMNIGKKVQPTMWKLLNYKGHSYRFNNENQMFLFFLNELMSQNPGSTIISDRRSLDPIIADVQNAAAKFAYFHDTHTPDVQAPVHGKLYDAYKLALEDRPEAFDAVIVPTEKQRADLAQRYPEDHFIAIPDTYVSSEQLAAGRAASSNREHRIIFSGRLAPEKQPEHAIRVLKKVLDQVPDAQLEFRGYASSDDEQKQLDEQVKTLAVEDHVTFGPYLAPTELPDRLKDSAVIVQTSREEGLGMNLIEAMAYGVVPVSFGITYGTNDLITDGVNGAIVAQNDDDAMAAKIIELLTNSDLWHKESKAAIAKAATYDAKTVYNAWDGILAKA</sequence>
<dbReference type="PANTHER" id="PTHR12526">
    <property type="entry name" value="GLYCOSYLTRANSFERASE"/>
    <property type="match status" value="1"/>
</dbReference>
<dbReference type="RefSeq" id="WP_125755274.1">
    <property type="nucleotide sequence ID" value="NZ_JBHTOK010000003.1"/>
</dbReference>
<keyword evidence="1" id="KW-0328">Glycosyltransferase</keyword>
<evidence type="ECO:0000259" key="3">
    <source>
        <dbReference type="Pfam" id="PF00534"/>
    </source>
</evidence>
<comment type="caution">
    <text evidence="4">The sequence shown here is derived from an EMBL/GenBank/DDBJ whole genome shotgun (WGS) entry which is preliminary data.</text>
</comment>
<feature type="domain" description="Glycosyl transferase family 1" evidence="3">
    <location>
        <begin position="323"/>
        <end position="482"/>
    </location>
</feature>
<dbReference type="Gene3D" id="3.40.50.2000">
    <property type="entry name" value="Glycogen Phosphorylase B"/>
    <property type="match status" value="3"/>
</dbReference>
<dbReference type="Pfam" id="PF00534">
    <property type="entry name" value="Glycos_transf_1"/>
    <property type="match status" value="1"/>
</dbReference>
<evidence type="ECO:0000256" key="1">
    <source>
        <dbReference type="ARBA" id="ARBA00022676"/>
    </source>
</evidence>
<name>A0ABW4CVE7_9LACO</name>
<evidence type="ECO:0000313" key="4">
    <source>
        <dbReference type="EMBL" id="MFD1439847.1"/>
    </source>
</evidence>
<dbReference type="PANTHER" id="PTHR12526:SF629">
    <property type="entry name" value="TEICHURONIC ACID BIOSYNTHESIS GLYCOSYLTRANSFERASE TUAH-RELATED"/>
    <property type="match status" value="1"/>
</dbReference>
<dbReference type="Proteomes" id="UP001597212">
    <property type="component" value="Unassembled WGS sequence"/>
</dbReference>
<reference evidence="5" key="1">
    <citation type="journal article" date="2019" name="Int. J. Syst. Evol. Microbiol.">
        <title>The Global Catalogue of Microorganisms (GCM) 10K type strain sequencing project: providing services to taxonomists for standard genome sequencing and annotation.</title>
        <authorList>
            <consortium name="The Broad Institute Genomics Platform"/>
            <consortium name="The Broad Institute Genome Sequencing Center for Infectious Disease"/>
            <person name="Wu L."/>
            <person name="Ma J."/>
        </authorList>
    </citation>
    <scope>NUCLEOTIDE SEQUENCE [LARGE SCALE GENOMIC DNA]</scope>
    <source>
        <strain evidence="5">CCM 8912</strain>
    </source>
</reference>
<keyword evidence="5" id="KW-1185">Reference proteome</keyword>
<accession>A0ABW4CVE7</accession>
<organism evidence="4 5">
    <name type="scientific">Lacticaseibacillus hegangensis</name>
    <dbReference type="NCBI Taxonomy" id="2486010"/>
    <lineage>
        <taxon>Bacteria</taxon>
        <taxon>Bacillati</taxon>
        <taxon>Bacillota</taxon>
        <taxon>Bacilli</taxon>
        <taxon>Lactobacillales</taxon>
        <taxon>Lactobacillaceae</taxon>
        <taxon>Lacticaseibacillus</taxon>
    </lineage>
</organism>
<gene>
    <name evidence="4" type="primary">asp1</name>
    <name evidence="4" type="ORF">ACFQ5K_00375</name>
</gene>
<proteinExistence type="predicted"/>
<protein>
    <submittedName>
        <fullName evidence="4">Accessory Sec system glycosyltransferase Asp1</fullName>
    </submittedName>
</protein>
<evidence type="ECO:0000256" key="2">
    <source>
        <dbReference type="ARBA" id="ARBA00022679"/>
    </source>
</evidence>
<dbReference type="InterPro" id="IPR001296">
    <property type="entry name" value="Glyco_trans_1"/>
</dbReference>
<evidence type="ECO:0000313" key="5">
    <source>
        <dbReference type="Proteomes" id="UP001597212"/>
    </source>
</evidence>
<keyword evidence="2" id="KW-0808">Transferase</keyword>